<dbReference type="PANTHER" id="PTHR39966">
    <property type="entry name" value="BLL2471 PROTEIN-RELATED"/>
    <property type="match status" value="1"/>
</dbReference>
<dbReference type="Proteomes" id="UP001162891">
    <property type="component" value="Chromosome"/>
</dbReference>
<dbReference type="EMBL" id="AP025591">
    <property type="protein sequence ID" value="BDG06261.1"/>
    <property type="molecule type" value="Genomic_DNA"/>
</dbReference>
<dbReference type="PANTHER" id="PTHR39966:SF1">
    <property type="entry name" value="HEMERYTHRIN-LIKE DOMAIN-CONTAINING PROTEIN"/>
    <property type="match status" value="1"/>
</dbReference>
<proteinExistence type="predicted"/>
<dbReference type="RefSeq" id="WP_248355711.1">
    <property type="nucleotide sequence ID" value="NZ_AP025591.1"/>
</dbReference>
<dbReference type="CDD" id="cd12108">
    <property type="entry name" value="Hr-like"/>
    <property type="match status" value="1"/>
</dbReference>
<reference evidence="3" key="1">
    <citation type="journal article" date="2022" name="Int. J. Syst. Evol. Microbiol.">
        <title>Anaeromyxobacter oryzae sp. nov., Anaeromyxobacter diazotrophicus sp. nov. and Anaeromyxobacter paludicola sp. nov., isolated from paddy soils.</title>
        <authorList>
            <person name="Itoh H."/>
            <person name="Xu Z."/>
            <person name="Mise K."/>
            <person name="Masuda Y."/>
            <person name="Ushijima N."/>
            <person name="Hayakawa C."/>
            <person name="Shiratori Y."/>
            <person name="Senoo K."/>
        </authorList>
    </citation>
    <scope>NUCLEOTIDE SEQUENCE [LARGE SCALE GENOMIC DNA]</scope>
    <source>
        <strain evidence="3">Red232</strain>
    </source>
</reference>
<dbReference type="Pfam" id="PF01814">
    <property type="entry name" value="Hemerythrin"/>
    <property type="match status" value="1"/>
</dbReference>
<dbReference type="InterPro" id="IPR012312">
    <property type="entry name" value="Hemerythrin-like"/>
</dbReference>
<evidence type="ECO:0000313" key="2">
    <source>
        <dbReference type="EMBL" id="BDG06261.1"/>
    </source>
</evidence>
<evidence type="ECO:0000313" key="3">
    <source>
        <dbReference type="Proteomes" id="UP001162891"/>
    </source>
</evidence>
<protein>
    <submittedName>
        <fullName evidence="2">Cation-binding protein</fullName>
    </submittedName>
</protein>
<feature type="domain" description="Hemerythrin-like" evidence="1">
    <location>
        <begin position="3"/>
        <end position="139"/>
    </location>
</feature>
<gene>
    <name evidence="2" type="ORF">AMOR_52570</name>
</gene>
<evidence type="ECO:0000259" key="1">
    <source>
        <dbReference type="Pfam" id="PF01814"/>
    </source>
</evidence>
<sequence>MDAIETLMNEHRTIERVLDALVGFADETVRKGTTEKEELSRFVTFLREYADASHHAKEEGVLFPSMIAHGFPAQGGPVAVMLHEHDDGRALVSVLATRAGQDGEWTAGDRRDVAEHARAFSDLLRGHIHKEDAILYPMAVQRLPEDALEDVSARCGELDAQKAAAGERLLALADALVSSHAHAVHPDATPGATPRFGCCG</sequence>
<dbReference type="Gene3D" id="1.20.120.520">
    <property type="entry name" value="nmb1532 protein domain like"/>
    <property type="match status" value="1"/>
</dbReference>
<accession>A0ABN6MZH6</accession>
<organism evidence="2 3">
    <name type="scientific">Anaeromyxobacter oryzae</name>
    <dbReference type="NCBI Taxonomy" id="2918170"/>
    <lineage>
        <taxon>Bacteria</taxon>
        <taxon>Pseudomonadati</taxon>
        <taxon>Myxococcota</taxon>
        <taxon>Myxococcia</taxon>
        <taxon>Myxococcales</taxon>
        <taxon>Cystobacterineae</taxon>
        <taxon>Anaeromyxobacteraceae</taxon>
        <taxon>Anaeromyxobacter</taxon>
    </lineage>
</organism>
<name>A0ABN6MZH6_9BACT</name>
<keyword evidence="3" id="KW-1185">Reference proteome</keyword>